<dbReference type="Gene3D" id="2.40.70.10">
    <property type="entry name" value="Acid Proteases"/>
    <property type="match status" value="1"/>
</dbReference>
<dbReference type="InterPro" id="IPR053134">
    <property type="entry name" value="RNA-dir_DNA_polymerase"/>
</dbReference>
<dbReference type="GO" id="GO:0006508">
    <property type="term" value="P:proteolysis"/>
    <property type="evidence" value="ECO:0007669"/>
    <property type="project" value="InterPro"/>
</dbReference>
<proteinExistence type="predicted"/>
<dbReference type="InterPro" id="IPR043128">
    <property type="entry name" value="Rev_trsase/Diguanyl_cyclase"/>
</dbReference>
<protein>
    <recommendedName>
        <fullName evidence="3">Transposon Ty3-I Gag-Pol polyprotein</fullName>
    </recommendedName>
</protein>
<accession>A0A0C2JP22</accession>
<dbReference type="SUPFAM" id="SSF56672">
    <property type="entry name" value="DNA/RNA polymerases"/>
    <property type="match status" value="1"/>
</dbReference>
<evidence type="ECO:0008006" key="3">
    <source>
        <dbReference type="Google" id="ProtNLM"/>
    </source>
</evidence>
<dbReference type="InterPro" id="IPR043502">
    <property type="entry name" value="DNA/RNA_pol_sf"/>
</dbReference>
<dbReference type="GO" id="GO:0004190">
    <property type="term" value="F:aspartic-type endopeptidase activity"/>
    <property type="evidence" value="ECO:0007669"/>
    <property type="project" value="InterPro"/>
</dbReference>
<dbReference type="EMBL" id="JWZT01001860">
    <property type="protein sequence ID" value="KII71098.1"/>
    <property type="molecule type" value="Genomic_DNA"/>
</dbReference>
<sequence>MIDEVMQKIKDLGRKPLNATTSEGVAAFKGSVGTSFRIYGQKMVILNTFCLKIDNFISIDFFANGNRCRGILDTGSTASLISLYIYNKSFCIVPISTSKRRSSAQTKTMECIGSIELSVEYANKTSFVQLFIVDNLIRDFMLRIDLMKEFEISIFLSKPKTIKGYFHDIKQTSSTFCKIRSHPLPLHNKTEIEKQIALLLENEIIHPSSNSFCALIVIMTKKRGEIRISEDYIALNIITKKIAYPLSLVTDLQNKLSIKCVFSALDLKCGYWKIPVNPRDIEKTAFCFGSEYGLFEFKAMQFGLTGTT</sequence>
<dbReference type="InterPro" id="IPR021109">
    <property type="entry name" value="Peptidase_aspartic_dom_sf"/>
</dbReference>
<comment type="caution">
    <text evidence="1">The sequence shown here is derived from an EMBL/GenBank/DDBJ whole genome shotgun (WGS) entry which is preliminary data.</text>
</comment>
<dbReference type="Gene3D" id="3.30.70.270">
    <property type="match status" value="1"/>
</dbReference>
<evidence type="ECO:0000313" key="1">
    <source>
        <dbReference type="EMBL" id="KII71098.1"/>
    </source>
</evidence>
<dbReference type="InterPro" id="IPR001969">
    <property type="entry name" value="Aspartic_peptidase_AS"/>
</dbReference>
<organism evidence="1 2">
    <name type="scientific">Thelohanellus kitauei</name>
    <name type="common">Myxosporean</name>
    <dbReference type="NCBI Taxonomy" id="669202"/>
    <lineage>
        <taxon>Eukaryota</taxon>
        <taxon>Metazoa</taxon>
        <taxon>Cnidaria</taxon>
        <taxon>Myxozoa</taxon>
        <taxon>Myxosporea</taxon>
        <taxon>Bivalvulida</taxon>
        <taxon>Platysporina</taxon>
        <taxon>Myxobolidae</taxon>
        <taxon>Thelohanellus</taxon>
    </lineage>
</organism>
<keyword evidence="2" id="KW-1185">Reference proteome</keyword>
<evidence type="ECO:0000313" key="2">
    <source>
        <dbReference type="Proteomes" id="UP000031668"/>
    </source>
</evidence>
<dbReference type="Proteomes" id="UP000031668">
    <property type="component" value="Unassembled WGS sequence"/>
</dbReference>
<gene>
    <name evidence="1" type="ORF">RF11_04743</name>
</gene>
<dbReference type="PANTHER" id="PTHR24559">
    <property type="entry name" value="TRANSPOSON TY3-I GAG-POL POLYPROTEIN"/>
    <property type="match status" value="1"/>
</dbReference>
<dbReference type="PROSITE" id="PS00141">
    <property type="entry name" value="ASP_PROTEASE"/>
    <property type="match status" value="1"/>
</dbReference>
<name>A0A0C2JP22_THEKT</name>
<dbReference type="PANTHER" id="PTHR24559:SF444">
    <property type="entry name" value="REVERSE TRANSCRIPTASE DOMAIN-CONTAINING PROTEIN"/>
    <property type="match status" value="1"/>
</dbReference>
<dbReference type="SUPFAM" id="SSF50630">
    <property type="entry name" value="Acid proteases"/>
    <property type="match status" value="1"/>
</dbReference>
<dbReference type="Gene3D" id="3.10.10.10">
    <property type="entry name" value="HIV Type 1 Reverse Transcriptase, subunit A, domain 1"/>
    <property type="match status" value="1"/>
</dbReference>
<reference evidence="1 2" key="1">
    <citation type="journal article" date="2014" name="Genome Biol. Evol.">
        <title>The genome of the myxosporean Thelohanellus kitauei shows adaptations to nutrient acquisition within its fish host.</title>
        <authorList>
            <person name="Yang Y."/>
            <person name="Xiong J."/>
            <person name="Zhou Z."/>
            <person name="Huo F."/>
            <person name="Miao W."/>
            <person name="Ran C."/>
            <person name="Liu Y."/>
            <person name="Zhang J."/>
            <person name="Feng J."/>
            <person name="Wang M."/>
            <person name="Wang M."/>
            <person name="Wang L."/>
            <person name="Yao B."/>
        </authorList>
    </citation>
    <scope>NUCLEOTIDE SEQUENCE [LARGE SCALE GENOMIC DNA]</scope>
    <source>
        <strain evidence="1">Wuqing</strain>
    </source>
</reference>
<dbReference type="OrthoDB" id="6711053at2759"/>
<dbReference type="AlphaFoldDB" id="A0A0C2JP22"/>